<evidence type="ECO:0000256" key="4">
    <source>
        <dbReference type="SAM" id="MobiDB-lite"/>
    </source>
</evidence>
<dbReference type="GO" id="GO:0005829">
    <property type="term" value="C:cytosol"/>
    <property type="evidence" value="ECO:0007669"/>
    <property type="project" value="TreeGrafter"/>
</dbReference>
<keyword evidence="7" id="KW-1185">Reference proteome</keyword>
<dbReference type="InterPro" id="IPR052028">
    <property type="entry name" value="HipA_Ser/Thr_kinase"/>
</dbReference>
<dbReference type="Pfam" id="PF07804">
    <property type="entry name" value="HipA_C"/>
    <property type="match status" value="1"/>
</dbReference>
<keyword evidence="3" id="KW-0418">Kinase</keyword>
<evidence type="ECO:0000256" key="2">
    <source>
        <dbReference type="ARBA" id="ARBA00022679"/>
    </source>
</evidence>
<gene>
    <name evidence="6" type="ORF">PA27867_2079</name>
</gene>
<dbReference type="STRING" id="670052.PA27867_2079"/>
<organism evidence="6 7">
    <name type="scientific">Cryobacterium arcticum</name>
    <dbReference type="NCBI Taxonomy" id="670052"/>
    <lineage>
        <taxon>Bacteria</taxon>
        <taxon>Bacillati</taxon>
        <taxon>Actinomycetota</taxon>
        <taxon>Actinomycetes</taxon>
        <taxon>Micrococcales</taxon>
        <taxon>Microbacteriaceae</taxon>
        <taxon>Cryobacterium</taxon>
    </lineage>
</organism>
<comment type="similarity">
    <text evidence="1">Belongs to the HipA Ser/Thr kinase family.</text>
</comment>
<name>A0A1B1BKG5_9MICO</name>
<evidence type="ECO:0000256" key="3">
    <source>
        <dbReference type="ARBA" id="ARBA00022777"/>
    </source>
</evidence>
<protein>
    <recommendedName>
        <fullName evidence="5">HipA-like C-terminal domain-containing protein</fullName>
    </recommendedName>
</protein>
<feature type="compositionally biased region" description="Low complexity" evidence="4">
    <location>
        <begin position="143"/>
        <end position="160"/>
    </location>
</feature>
<feature type="region of interest" description="Disordered" evidence="4">
    <location>
        <begin position="141"/>
        <end position="160"/>
    </location>
</feature>
<dbReference type="InterPro" id="IPR012893">
    <property type="entry name" value="HipA-like_C"/>
</dbReference>
<sequence>MSNEQVRLIDAVDVYLDESPERPESPESAGAPLLIGALRASFGAGRQLGGSSFEYTAEYLASPSRYAISPDLPLVAGKQFSGEDAALFGAFADATPDDWGTGLIDAAFTRERGAGWPLALGEFDHLVQQNDLTRMGALRFREPGTSGTSAAGASTPGTSTAAPEWLTAAQHTAANPNDAQRIAEAVARFEEYEATDEDMEILGYAGSSLGGARPKATIQDADGGLWLLKLPSNRDRRIDTEAWEATALDLAAAAGLRVPRHRLIRLDEHKSSLLIERFDRRFDQRSQSRVGYMSAMTAMQLGPQQSATYEDLADTIDQVTLESSVEDLREMFGRVALTVLVGNVDDHWKNHGFTRERTGVDAGAATSWRLSPAFDVNPTRPGSRVRSRRINSHDDPSNRDVRLLIEGRDAYRLTQRDAAEVLARVTRAVGTWRETARKYNIGPGEIEYMAPAFNEAQFEYAERFVIEHLAVTSPRVPPAVPPVPAIPRAGQPLADRKRRFPELFAAGEGASSSPDASTDLEY</sequence>
<dbReference type="PANTHER" id="PTHR37419">
    <property type="entry name" value="SERINE/THREONINE-PROTEIN KINASE TOXIN HIPA"/>
    <property type="match status" value="1"/>
</dbReference>
<evidence type="ECO:0000313" key="6">
    <source>
        <dbReference type="EMBL" id="ANP73031.1"/>
    </source>
</evidence>
<dbReference type="PANTHER" id="PTHR37419:SF8">
    <property type="entry name" value="TOXIN YJJJ"/>
    <property type="match status" value="1"/>
</dbReference>
<accession>A0A1B1BKG5</accession>
<evidence type="ECO:0000313" key="7">
    <source>
        <dbReference type="Proteomes" id="UP000092582"/>
    </source>
</evidence>
<dbReference type="KEGG" id="cart:PA27867_2079"/>
<evidence type="ECO:0000256" key="1">
    <source>
        <dbReference type="ARBA" id="ARBA00010164"/>
    </source>
</evidence>
<dbReference type="GO" id="GO:0004674">
    <property type="term" value="F:protein serine/threonine kinase activity"/>
    <property type="evidence" value="ECO:0007669"/>
    <property type="project" value="TreeGrafter"/>
</dbReference>
<proteinExistence type="inferred from homology"/>
<evidence type="ECO:0000259" key="5">
    <source>
        <dbReference type="Pfam" id="PF07804"/>
    </source>
</evidence>
<keyword evidence="2" id="KW-0808">Transferase</keyword>
<dbReference type="RefSeq" id="WP_066596159.1">
    <property type="nucleotide sequence ID" value="NZ_CP016282.1"/>
</dbReference>
<feature type="domain" description="HipA-like C-terminal" evidence="5">
    <location>
        <begin position="207"/>
        <end position="429"/>
    </location>
</feature>
<dbReference type="Proteomes" id="UP000092582">
    <property type="component" value="Chromosome 1"/>
</dbReference>
<dbReference type="EMBL" id="CP016282">
    <property type="protein sequence ID" value="ANP73031.1"/>
    <property type="molecule type" value="Genomic_DNA"/>
</dbReference>
<dbReference type="AlphaFoldDB" id="A0A1B1BKG5"/>
<reference evidence="6 7" key="1">
    <citation type="submission" date="2016-06" db="EMBL/GenBank/DDBJ databases">
        <title>Genome sequencing of Cryobacterium arcticum PAMC 27867.</title>
        <authorList>
            <person name="Lee J."/>
            <person name="Kim O.-S."/>
        </authorList>
    </citation>
    <scope>NUCLEOTIDE SEQUENCE [LARGE SCALE GENOMIC DNA]</scope>
    <source>
        <strain evidence="6 7">PAMC 27867</strain>
    </source>
</reference>